<reference evidence="5" key="1">
    <citation type="submission" date="2016-10" db="EMBL/GenBank/DDBJ databases">
        <authorList>
            <person name="Varghese N."/>
            <person name="Submissions S."/>
        </authorList>
    </citation>
    <scope>NUCLEOTIDE SEQUENCE [LARGE SCALE GENOMIC DNA]</scope>
    <source>
        <strain evidence="5">CGMCC 4.5579</strain>
    </source>
</reference>
<dbReference type="Gene3D" id="1.20.1260.10">
    <property type="match status" value="1"/>
</dbReference>
<feature type="domain" description="DUF305" evidence="3">
    <location>
        <begin position="77"/>
        <end position="227"/>
    </location>
</feature>
<evidence type="ECO:0000313" key="4">
    <source>
        <dbReference type="EMBL" id="SFP96148.1"/>
    </source>
</evidence>
<dbReference type="PROSITE" id="PS51257">
    <property type="entry name" value="PROKAR_LIPOPROTEIN"/>
    <property type="match status" value="1"/>
</dbReference>
<accession>A0A1I5ULT3</accession>
<feature type="region of interest" description="Disordered" evidence="1">
    <location>
        <begin position="35"/>
        <end position="70"/>
    </location>
</feature>
<keyword evidence="5" id="KW-1185">Reference proteome</keyword>
<name>A0A1I5ULT3_9PSEU</name>
<dbReference type="AlphaFoldDB" id="A0A1I5ULT3"/>
<dbReference type="PANTHER" id="PTHR36933:SF1">
    <property type="entry name" value="SLL0788 PROTEIN"/>
    <property type="match status" value="1"/>
</dbReference>
<organism evidence="4 5">
    <name type="scientific">Amycolatopsis arida</name>
    <dbReference type="NCBI Taxonomy" id="587909"/>
    <lineage>
        <taxon>Bacteria</taxon>
        <taxon>Bacillati</taxon>
        <taxon>Actinomycetota</taxon>
        <taxon>Actinomycetes</taxon>
        <taxon>Pseudonocardiales</taxon>
        <taxon>Pseudonocardiaceae</taxon>
        <taxon>Amycolatopsis</taxon>
    </lineage>
</organism>
<dbReference type="EMBL" id="FOWW01000004">
    <property type="protein sequence ID" value="SFP96148.1"/>
    <property type="molecule type" value="Genomic_DNA"/>
</dbReference>
<dbReference type="InterPro" id="IPR012347">
    <property type="entry name" value="Ferritin-like"/>
</dbReference>
<dbReference type="Pfam" id="PF03713">
    <property type="entry name" value="DUF305"/>
    <property type="match status" value="1"/>
</dbReference>
<evidence type="ECO:0000256" key="2">
    <source>
        <dbReference type="SAM" id="SignalP"/>
    </source>
</evidence>
<evidence type="ECO:0000256" key="1">
    <source>
        <dbReference type="SAM" id="MobiDB-lite"/>
    </source>
</evidence>
<keyword evidence="2" id="KW-0732">Signal</keyword>
<dbReference type="PANTHER" id="PTHR36933">
    <property type="entry name" value="SLL0788 PROTEIN"/>
    <property type="match status" value="1"/>
</dbReference>
<proteinExistence type="predicted"/>
<evidence type="ECO:0000313" key="5">
    <source>
        <dbReference type="Proteomes" id="UP000198727"/>
    </source>
</evidence>
<gene>
    <name evidence="4" type="ORF">SAMN05421810_10421</name>
</gene>
<protein>
    <submittedName>
        <fullName evidence="4">Uncharacterized conserved protein, DUF305 family</fullName>
    </submittedName>
</protein>
<feature type="compositionally biased region" description="Basic and acidic residues" evidence="1">
    <location>
        <begin position="52"/>
        <end position="70"/>
    </location>
</feature>
<feature type="compositionally biased region" description="Low complexity" evidence="1">
    <location>
        <begin position="35"/>
        <end position="45"/>
    </location>
</feature>
<feature type="chain" id="PRO_5039564591" evidence="2">
    <location>
        <begin position="34"/>
        <end position="229"/>
    </location>
</feature>
<feature type="signal peptide" evidence="2">
    <location>
        <begin position="1"/>
        <end position="33"/>
    </location>
</feature>
<evidence type="ECO:0000259" key="3">
    <source>
        <dbReference type="Pfam" id="PF03713"/>
    </source>
</evidence>
<sequence>MTWARSAGFAGAMRVGVCAAVAAVALVGAGCTAGPEPAPGGESAGVLVPGRPGEEAKEVPAARADEHRQEVPHNEADVRFLTMMIPHHRQAITMTDMVEGRVNDPRVRAIAERIAVAQDGEIALMEGWLAEHGEPVPAEEHGSHGHHEHGASELMPGMATPEQLSALRAASGPEFDRMFLDLMITHHEGALTMAEEVLAHGVNVRVQQLAQDVVTGQSAEIDRMRAVRG</sequence>
<dbReference type="Proteomes" id="UP000198727">
    <property type="component" value="Unassembled WGS sequence"/>
</dbReference>
<dbReference type="InterPro" id="IPR005183">
    <property type="entry name" value="DUF305_CopM-like"/>
</dbReference>